<dbReference type="Gene3D" id="3.40.50.720">
    <property type="entry name" value="NAD(P)-binding Rossmann-like Domain"/>
    <property type="match status" value="1"/>
</dbReference>
<reference evidence="2 3" key="1">
    <citation type="journal article" date="2023" name="Microbiol. Resour. Announc.">
        <title>Complete Genome Sequence of Imperialibacter roseus strain P4T.</title>
        <authorList>
            <person name="Tizabi D.R."/>
            <person name="Bachvaroff T."/>
            <person name="Hill R.T."/>
        </authorList>
    </citation>
    <scope>NUCLEOTIDE SEQUENCE [LARGE SCALE GENOMIC DNA]</scope>
    <source>
        <strain evidence="2 3">P4T</strain>
    </source>
</reference>
<accession>A0ABZ0IVM5</accession>
<name>A0ABZ0IVM5_9BACT</name>
<feature type="domain" description="CoA-binding" evidence="1">
    <location>
        <begin position="3"/>
        <end position="117"/>
    </location>
</feature>
<evidence type="ECO:0000313" key="3">
    <source>
        <dbReference type="Proteomes" id="UP001302349"/>
    </source>
</evidence>
<sequence>MSKKTVILGATTNPQRYAYIAADRLLKAGHEIVPVGIKKGEVFGHKILDVTSSPVINEVDTITMYVGPQHQKSLYDYITQLHPKRVVFNPGSENPELEELLRSEGVEVVEGCTLVMLSTNQY</sequence>
<dbReference type="EMBL" id="CP136051">
    <property type="protein sequence ID" value="WOK08666.1"/>
    <property type="molecule type" value="Genomic_DNA"/>
</dbReference>
<gene>
    <name evidence="2" type="ORF">RT717_08455</name>
</gene>
<dbReference type="Proteomes" id="UP001302349">
    <property type="component" value="Chromosome"/>
</dbReference>
<dbReference type="InterPro" id="IPR003781">
    <property type="entry name" value="CoA-bd"/>
</dbReference>
<protein>
    <submittedName>
        <fullName evidence="2">CoA-binding protein</fullName>
    </submittedName>
</protein>
<proteinExistence type="predicted"/>
<dbReference type="Pfam" id="PF13380">
    <property type="entry name" value="CoA_binding_2"/>
    <property type="match status" value="1"/>
</dbReference>
<evidence type="ECO:0000313" key="2">
    <source>
        <dbReference type="EMBL" id="WOK08666.1"/>
    </source>
</evidence>
<dbReference type="SUPFAM" id="SSF51735">
    <property type="entry name" value="NAD(P)-binding Rossmann-fold domains"/>
    <property type="match status" value="1"/>
</dbReference>
<dbReference type="RefSeq" id="WP_317491301.1">
    <property type="nucleotide sequence ID" value="NZ_CP136051.1"/>
</dbReference>
<dbReference type="InterPro" id="IPR036291">
    <property type="entry name" value="NAD(P)-bd_dom_sf"/>
</dbReference>
<keyword evidence="3" id="KW-1185">Reference proteome</keyword>
<organism evidence="2 3">
    <name type="scientific">Imperialibacter roseus</name>
    <dbReference type="NCBI Taxonomy" id="1324217"/>
    <lineage>
        <taxon>Bacteria</taxon>
        <taxon>Pseudomonadati</taxon>
        <taxon>Bacteroidota</taxon>
        <taxon>Cytophagia</taxon>
        <taxon>Cytophagales</taxon>
        <taxon>Flammeovirgaceae</taxon>
        <taxon>Imperialibacter</taxon>
    </lineage>
</organism>
<evidence type="ECO:0000259" key="1">
    <source>
        <dbReference type="Pfam" id="PF13380"/>
    </source>
</evidence>